<dbReference type="AlphaFoldDB" id="A0A8S9QK12"/>
<dbReference type="Proteomes" id="UP000712600">
    <property type="component" value="Unassembled WGS sequence"/>
</dbReference>
<feature type="region of interest" description="Disordered" evidence="1">
    <location>
        <begin position="56"/>
        <end position="117"/>
    </location>
</feature>
<proteinExistence type="predicted"/>
<evidence type="ECO:0000256" key="1">
    <source>
        <dbReference type="SAM" id="MobiDB-lite"/>
    </source>
</evidence>
<feature type="compositionally biased region" description="Low complexity" evidence="1">
    <location>
        <begin position="97"/>
        <end position="106"/>
    </location>
</feature>
<protein>
    <submittedName>
        <fullName evidence="2">Uncharacterized protein</fullName>
    </submittedName>
</protein>
<accession>A0A8S9QK12</accession>
<sequence>MEESKVEQKKVRDFGVFGSEINGARVRRRDEQVEEFDKKRNRGSFECITRKNRRLQSLSSDKALDGEPTIPEPAFISTRFSTCEEEGKKKRGKVEGESSGSGAAPGRRGRSGRKREY</sequence>
<gene>
    <name evidence="2" type="ORF">F2Q69_00025069</name>
</gene>
<feature type="compositionally biased region" description="Basic residues" evidence="1">
    <location>
        <begin position="107"/>
        <end position="117"/>
    </location>
</feature>
<organism evidence="2 3">
    <name type="scientific">Brassica cretica</name>
    <name type="common">Mustard</name>
    <dbReference type="NCBI Taxonomy" id="69181"/>
    <lineage>
        <taxon>Eukaryota</taxon>
        <taxon>Viridiplantae</taxon>
        <taxon>Streptophyta</taxon>
        <taxon>Embryophyta</taxon>
        <taxon>Tracheophyta</taxon>
        <taxon>Spermatophyta</taxon>
        <taxon>Magnoliopsida</taxon>
        <taxon>eudicotyledons</taxon>
        <taxon>Gunneridae</taxon>
        <taxon>Pentapetalae</taxon>
        <taxon>rosids</taxon>
        <taxon>malvids</taxon>
        <taxon>Brassicales</taxon>
        <taxon>Brassicaceae</taxon>
        <taxon>Brassiceae</taxon>
        <taxon>Brassica</taxon>
    </lineage>
</organism>
<feature type="compositionally biased region" description="Basic and acidic residues" evidence="1">
    <location>
        <begin position="85"/>
        <end position="96"/>
    </location>
</feature>
<dbReference type="EMBL" id="QGKX02001290">
    <property type="protein sequence ID" value="KAF3541590.1"/>
    <property type="molecule type" value="Genomic_DNA"/>
</dbReference>
<evidence type="ECO:0000313" key="2">
    <source>
        <dbReference type="EMBL" id="KAF3541590.1"/>
    </source>
</evidence>
<comment type="caution">
    <text evidence="2">The sequence shown here is derived from an EMBL/GenBank/DDBJ whole genome shotgun (WGS) entry which is preliminary data.</text>
</comment>
<name>A0A8S9QK12_BRACR</name>
<reference evidence="2" key="1">
    <citation type="submission" date="2019-12" db="EMBL/GenBank/DDBJ databases">
        <title>Genome sequencing and annotation of Brassica cretica.</title>
        <authorList>
            <person name="Studholme D.J."/>
            <person name="Sarris P."/>
        </authorList>
    </citation>
    <scope>NUCLEOTIDE SEQUENCE</scope>
    <source>
        <strain evidence="2">PFS-109/04</strain>
        <tissue evidence="2">Leaf</tissue>
    </source>
</reference>
<evidence type="ECO:0000313" key="3">
    <source>
        <dbReference type="Proteomes" id="UP000712600"/>
    </source>
</evidence>